<dbReference type="Proteomes" id="UP000628442">
    <property type="component" value="Unassembled WGS sequence"/>
</dbReference>
<evidence type="ECO:0000313" key="4">
    <source>
        <dbReference type="Proteomes" id="UP000292307"/>
    </source>
</evidence>
<sequence>MKLSILHALPLLAAAAPVRAAYLPDSAASEPGVLVVVLACVGLLCLMGKGGGDGPFRPDK</sequence>
<name>A0A411X2E2_9BURK</name>
<organism evidence="2 5">
    <name type="scientific">Pseudoduganella albidiflava</name>
    <dbReference type="NCBI Taxonomy" id="321983"/>
    <lineage>
        <taxon>Bacteria</taxon>
        <taxon>Pseudomonadati</taxon>
        <taxon>Pseudomonadota</taxon>
        <taxon>Betaproteobacteria</taxon>
        <taxon>Burkholderiales</taxon>
        <taxon>Oxalobacteraceae</taxon>
        <taxon>Telluria group</taxon>
        <taxon>Pseudoduganella</taxon>
    </lineage>
</organism>
<evidence type="ECO:0000256" key="1">
    <source>
        <dbReference type="SAM" id="SignalP"/>
    </source>
</evidence>
<dbReference type="AlphaFoldDB" id="A0A411X2E2"/>
<dbReference type="RefSeq" id="WP_131147242.1">
    <property type="nucleotide sequence ID" value="NZ_BMWV01000018.1"/>
</dbReference>
<reference evidence="2" key="3">
    <citation type="submission" date="2022-12" db="EMBL/GenBank/DDBJ databases">
        <authorList>
            <person name="Sun Q."/>
            <person name="Kim S."/>
        </authorList>
    </citation>
    <scope>NUCLEOTIDE SEQUENCE</scope>
    <source>
        <strain evidence="2">KCTC 12343</strain>
    </source>
</reference>
<proteinExistence type="predicted"/>
<keyword evidence="1" id="KW-0732">Signal</keyword>
<accession>A0A411X2E2</accession>
<evidence type="ECO:0000313" key="3">
    <source>
        <dbReference type="EMBL" id="QBI03139.1"/>
    </source>
</evidence>
<feature type="chain" id="PRO_5044601866" description="PEP-CTERM sorting domain-containing protein" evidence="1">
    <location>
        <begin position="21"/>
        <end position="60"/>
    </location>
</feature>
<evidence type="ECO:0008006" key="6">
    <source>
        <dbReference type="Google" id="ProtNLM"/>
    </source>
</evidence>
<reference evidence="3 4" key="2">
    <citation type="submission" date="2019-02" db="EMBL/GenBank/DDBJ databases">
        <title>Draft Genome Sequences of Six Type Strains of the Genus Massilia.</title>
        <authorList>
            <person name="Miess H."/>
            <person name="Frediansyhah A."/>
            <person name="Gross H."/>
        </authorList>
    </citation>
    <scope>NUCLEOTIDE SEQUENCE [LARGE SCALE GENOMIC DNA]</scope>
    <source>
        <strain evidence="3 4">DSM 17472</strain>
    </source>
</reference>
<dbReference type="EMBL" id="BMWV01000018">
    <property type="protein sequence ID" value="GGY64933.1"/>
    <property type="molecule type" value="Genomic_DNA"/>
</dbReference>
<feature type="signal peptide" evidence="1">
    <location>
        <begin position="1"/>
        <end position="20"/>
    </location>
</feature>
<dbReference type="Proteomes" id="UP000292307">
    <property type="component" value="Chromosome"/>
</dbReference>
<reference evidence="2" key="1">
    <citation type="journal article" date="2014" name="Int. J. Syst. Evol. Microbiol.">
        <title>Complete genome sequence of Corynebacterium casei LMG S-19264T (=DSM 44701T), isolated from a smear-ripened cheese.</title>
        <authorList>
            <consortium name="US DOE Joint Genome Institute (JGI-PGF)"/>
            <person name="Walter F."/>
            <person name="Albersmeier A."/>
            <person name="Kalinowski J."/>
            <person name="Ruckert C."/>
        </authorList>
    </citation>
    <scope>NUCLEOTIDE SEQUENCE</scope>
    <source>
        <strain evidence="2">KCTC 12343</strain>
    </source>
</reference>
<dbReference type="EMBL" id="CP036401">
    <property type="protein sequence ID" value="QBI03139.1"/>
    <property type="molecule type" value="Genomic_DNA"/>
</dbReference>
<protein>
    <recommendedName>
        <fullName evidence="6">PEP-CTERM sorting domain-containing protein</fullName>
    </recommendedName>
</protein>
<evidence type="ECO:0000313" key="2">
    <source>
        <dbReference type="EMBL" id="GGY64933.1"/>
    </source>
</evidence>
<gene>
    <name evidence="3" type="ORF">EYF70_21605</name>
    <name evidence="2" type="ORF">GCM10007387_54190</name>
</gene>
<keyword evidence="4" id="KW-1185">Reference proteome</keyword>
<evidence type="ECO:0000313" key="5">
    <source>
        <dbReference type="Proteomes" id="UP000628442"/>
    </source>
</evidence>